<organism evidence="3">
    <name type="scientific">Selaginella moellendorffii</name>
    <name type="common">Spikemoss</name>
    <dbReference type="NCBI Taxonomy" id="88036"/>
    <lineage>
        <taxon>Eukaryota</taxon>
        <taxon>Viridiplantae</taxon>
        <taxon>Streptophyta</taxon>
        <taxon>Embryophyta</taxon>
        <taxon>Tracheophyta</taxon>
        <taxon>Lycopodiopsida</taxon>
        <taxon>Selaginellales</taxon>
        <taxon>Selaginellaceae</taxon>
        <taxon>Selaginella</taxon>
    </lineage>
</organism>
<dbReference type="SUPFAM" id="SSF51110">
    <property type="entry name" value="alpha-D-mannose-specific plant lectins"/>
    <property type="match status" value="1"/>
</dbReference>
<dbReference type="KEGG" id="smo:SELMODRAFT_19115"/>
<feature type="domain" description="Bulb-type lectin" evidence="1">
    <location>
        <begin position="1"/>
        <end position="77"/>
    </location>
</feature>
<accession>D8T5P9</accession>
<feature type="non-terminal residue" evidence="2">
    <location>
        <position position="77"/>
    </location>
</feature>
<dbReference type="InterPro" id="IPR001480">
    <property type="entry name" value="Bulb-type_lectin_dom"/>
</dbReference>
<gene>
    <name evidence="2" type="ORF">SELMODRAFT_19115</name>
</gene>
<keyword evidence="3" id="KW-1185">Reference proteome</keyword>
<sequence length="77" mass="9446">NYSLHMQLDCNLVLYSGKTVVWTTNTDNLEDMCFLRIQNDENLVMYDKHFNVIWSYNIYWINKWHVLRIMDILLFII</sequence>
<dbReference type="PROSITE" id="PS50927">
    <property type="entry name" value="BULB_LECTIN"/>
    <property type="match status" value="1"/>
</dbReference>
<evidence type="ECO:0000313" key="2">
    <source>
        <dbReference type="EMBL" id="EFJ08004.1"/>
    </source>
</evidence>
<dbReference type="InterPro" id="IPR036426">
    <property type="entry name" value="Bulb-type_lectin_dom_sf"/>
</dbReference>
<name>D8T5P9_SELML</name>
<dbReference type="InParanoid" id="D8T5P9"/>
<feature type="non-terminal residue" evidence="2">
    <location>
        <position position="1"/>
    </location>
</feature>
<dbReference type="Proteomes" id="UP000001514">
    <property type="component" value="Unassembled WGS sequence"/>
</dbReference>
<dbReference type="AlphaFoldDB" id="D8T5P9"/>
<protein>
    <recommendedName>
        <fullName evidence="1">Bulb-type lectin domain-containing protein</fullName>
    </recommendedName>
</protein>
<dbReference type="Gramene" id="EFJ08004">
    <property type="protein sequence ID" value="EFJ08004"/>
    <property type="gene ID" value="SELMODRAFT_19115"/>
</dbReference>
<reference evidence="2 3" key="1">
    <citation type="journal article" date="2011" name="Science">
        <title>The Selaginella genome identifies genetic changes associated with the evolution of vascular plants.</title>
        <authorList>
            <person name="Banks J.A."/>
            <person name="Nishiyama T."/>
            <person name="Hasebe M."/>
            <person name="Bowman J.L."/>
            <person name="Gribskov M."/>
            <person name="dePamphilis C."/>
            <person name="Albert V.A."/>
            <person name="Aono N."/>
            <person name="Aoyama T."/>
            <person name="Ambrose B.A."/>
            <person name="Ashton N.W."/>
            <person name="Axtell M.J."/>
            <person name="Barker E."/>
            <person name="Barker M.S."/>
            <person name="Bennetzen J.L."/>
            <person name="Bonawitz N.D."/>
            <person name="Chapple C."/>
            <person name="Cheng C."/>
            <person name="Correa L.G."/>
            <person name="Dacre M."/>
            <person name="DeBarry J."/>
            <person name="Dreyer I."/>
            <person name="Elias M."/>
            <person name="Engstrom E.M."/>
            <person name="Estelle M."/>
            <person name="Feng L."/>
            <person name="Finet C."/>
            <person name="Floyd S.K."/>
            <person name="Frommer W.B."/>
            <person name="Fujita T."/>
            <person name="Gramzow L."/>
            <person name="Gutensohn M."/>
            <person name="Harholt J."/>
            <person name="Hattori M."/>
            <person name="Heyl A."/>
            <person name="Hirai T."/>
            <person name="Hiwatashi Y."/>
            <person name="Ishikawa M."/>
            <person name="Iwata M."/>
            <person name="Karol K.G."/>
            <person name="Koehler B."/>
            <person name="Kolukisaoglu U."/>
            <person name="Kubo M."/>
            <person name="Kurata T."/>
            <person name="Lalonde S."/>
            <person name="Li K."/>
            <person name="Li Y."/>
            <person name="Litt A."/>
            <person name="Lyons E."/>
            <person name="Manning G."/>
            <person name="Maruyama T."/>
            <person name="Michael T.P."/>
            <person name="Mikami K."/>
            <person name="Miyazaki S."/>
            <person name="Morinaga S."/>
            <person name="Murata T."/>
            <person name="Mueller-Roeber B."/>
            <person name="Nelson D.R."/>
            <person name="Obara M."/>
            <person name="Oguri Y."/>
            <person name="Olmstead R.G."/>
            <person name="Onodera N."/>
            <person name="Petersen B.L."/>
            <person name="Pils B."/>
            <person name="Prigge M."/>
            <person name="Rensing S.A."/>
            <person name="Riano-Pachon D.M."/>
            <person name="Roberts A.W."/>
            <person name="Sato Y."/>
            <person name="Scheller H.V."/>
            <person name="Schulz B."/>
            <person name="Schulz C."/>
            <person name="Shakirov E.V."/>
            <person name="Shibagaki N."/>
            <person name="Shinohara N."/>
            <person name="Shippen D.E."/>
            <person name="Soerensen I."/>
            <person name="Sotooka R."/>
            <person name="Sugimoto N."/>
            <person name="Sugita M."/>
            <person name="Sumikawa N."/>
            <person name="Tanurdzic M."/>
            <person name="Theissen G."/>
            <person name="Ulvskov P."/>
            <person name="Wakazuki S."/>
            <person name="Weng J.K."/>
            <person name="Willats W.W."/>
            <person name="Wipf D."/>
            <person name="Wolf P.G."/>
            <person name="Yang L."/>
            <person name="Zimmer A.D."/>
            <person name="Zhu Q."/>
            <person name="Mitros T."/>
            <person name="Hellsten U."/>
            <person name="Loque D."/>
            <person name="Otillar R."/>
            <person name="Salamov A."/>
            <person name="Schmutz J."/>
            <person name="Shapiro H."/>
            <person name="Lindquist E."/>
            <person name="Lucas S."/>
            <person name="Rokhsar D."/>
            <person name="Grigoriev I.V."/>
        </authorList>
    </citation>
    <scope>NUCLEOTIDE SEQUENCE [LARGE SCALE GENOMIC DNA]</scope>
</reference>
<dbReference type="EMBL" id="GL377678">
    <property type="protein sequence ID" value="EFJ08004.1"/>
    <property type="molecule type" value="Genomic_DNA"/>
</dbReference>
<evidence type="ECO:0000313" key="3">
    <source>
        <dbReference type="Proteomes" id="UP000001514"/>
    </source>
</evidence>
<dbReference type="Gene3D" id="2.90.10.10">
    <property type="entry name" value="Bulb-type lectin domain"/>
    <property type="match status" value="1"/>
</dbReference>
<proteinExistence type="predicted"/>
<dbReference type="HOGENOM" id="CLU_164480_1_0_1"/>
<evidence type="ECO:0000259" key="1">
    <source>
        <dbReference type="PROSITE" id="PS50927"/>
    </source>
</evidence>